<feature type="compositionally biased region" description="Polar residues" evidence="6">
    <location>
        <begin position="233"/>
        <end position="246"/>
    </location>
</feature>
<dbReference type="GO" id="GO:0046872">
    <property type="term" value="F:metal ion binding"/>
    <property type="evidence" value="ECO:0007669"/>
    <property type="project" value="UniProtKB-KW"/>
</dbReference>
<dbReference type="InterPro" id="IPR050815">
    <property type="entry name" value="TF_fung"/>
</dbReference>
<dbReference type="Proteomes" id="UP000801428">
    <property type="component" value="Unassembled WGS sequence"/>
</dbReference>
<comment type="caution">
    <text evidence="7">The sequence shown here is derived from an EMBL/GenBank/DDBJ whole genome shotgun (WGS) entry which is preliminary data.</text>
</comment>
<keyword evidence="4" id="KW-0804">Transcription</keyword>
<gene>
    <name evidence="7" type="ORF">E8E13_011590</name>
</gene>
<feature type="region of interest" description="Disordered" evidence="6">
    <location>
        <begin position="230"/>
        <end position="277"/>
    </location>
</feature>
<keyword evidence="8" id="KW-1185">Reference proteome</keyword>
<dbReference type="PANTHER" id="PTHR47338">
    <property type="entry name" value="ZN(II)2CYS6 TRANSCRIPTION FACTOR (EUROFUNG)-RELATED"/>
    <property type="match status" value="1"/>
</dbReference>
<evidence type="ECO:0008006" key="9">
    <source>
        <dbReference type="Google" id="ProtNLM"/>
    </source>
</evidence>
<evidence type="ECO:0000256" key="6">
    <source>
        <dbReference type="SAM" id="MobiDB-lite"/>
    </source>
</evidence>
<dbReference type="GO" id="GO:0000981">
    <property type="term" value="F:DNA-binding transcription factor activity, RNA polymerase II-specific"/>
    <property type="evidence" value="ECO:0007669"/>
    <property type="project" value="InterPro"/>
</dbReference>
<protein>
    <recommendedName>
        <fullName evidence="9">C6 transcription factor</fullName>
    </recommendedName>
</protein>
<reference evidence="7" key="1">
    <citation type="submission" date="2019-04" db="EMBL/GenBank/DDBJ databases">
        <title>Sequencing of skin fungus with MAO and IRED activity.</title>
        <authorList>
            <person name="Marsaioli A.J."/>
            <person name="Bonatto J.M.C."/>
            <person name="Reis Junior O."/>
        </authorList>
    </citation>
    <scope>NUCLEOTIDE SEQUENCE</scope>
    <source>
        <strain evidence="7">30M1</strain>
    </source>
</reference>
<keyword evidence="2" id="KW-0479">Metal-binding</keyword>
<dbReference type="AlphaFoldDB" id="A0A9P4TQ91"/>
<evidence type="ECO:0000256" key="2">
    <source>
        <dbReference type="ARBA" id="ARBA00022723"/>
    </source>
</evidence>
<dbReference type="GO" id="GO:0005634">
    <property type="term" value="C:nucleus"/>
    <property type="evidence" value="ECO:0007669"/>
    <property type="project" value="UniProtKB-SubCell"/>
</dbReference>
<evidence type="ECO:0000256" key="4">
    <source>
        <dbReference type="ARBA" id="ARBA00023163"/>
    </source>
</evidence>
<name>A0A9P4TQ91_CURKU</name>
<keyword evidence="3" id="KW-0805">Transcription regulation</keyword>
<accession>A0A9P4TQ91</accession>
<evidence type="ECO:0000256" key="3">
    <source>
        <dbReference type="ARBA" id="ARBA00023015"/>
    </source>
</evidence>
<keyword evidence="5" id="KW-0539">Nucleus</keyword>
<evidence type="ECO:0000256" key="5">
    <source>
        <dbReference type="ARBA" id="ARBA00023242"/>
    </source>
</evidence>
<evidence type="ECO:0000313" key="8">
    <source>
        <dbReference type="Proteomes" id="UP000801428"/>
    </source>
</evidence>
<evidence type="ECO:0000313" key="7">
    <source>
        <dbReference type="EMBL" id="KAF3011191.1"/>
    </source>
</evidence>
<proteinExistence type="predicted"/>
<dbReference type="PANTHER" id="PTHR47338:SF9">
    <property type="entry name" value="ZN(II)2CYS6 TRANSCRIPTION FACTOR (EUROFUNG)"/>
    <property type="match status" value="1"/>
</dbReference>
<evidence type="ECO:0000256" key="1">
    <source>
        <dbReference type="ARBA" id="ARBA00004123"/>
    </source>
</evidence>
<comment type="subcellular location">
    <subcellularLocation>
        <location evidence="1">Nucleus</location>
    </subcellularLocation>
</comment>
<dbReference type="EMBL" id="SWKU01000001">
    <property type="protein sequence ID" value="KAF3011191.1"/>
    <property type="molecule type" value="Genomic_DNA"/>
</dbReference>
<organism evidence="7 8">
    <name type="scientific">Curvularia kusanoi</name>
    <name type="common">Cochliobolus kusanoi</name>
    <dbReference type="NCBI Taxonomy" id="90978"/>
    <lineage>
        <taxon>Eukaryota</taxon>
        <taxon>Fungi</taxon>
        <taxon>Dikarya</taxon>
        <taxon>Ascomycota</taxon>
        <taxon>Pezizomycotina</taxon>
        <taxon>Dothideomycetes</taxon>
        <taxon>Pleosporomycetidae</taxon>
        <taxon>Pleosporales</taxon>
        <taxon>Pleosporineae</taxon>
        <taxon>Pleosporaceae</taxon>
        <taxon>Curvularia</taxon>
    </lineage>
</organism>
<dbReference type="OrthoDB" id="424974at2759"/>
<sequence>MPLCQLLSIWHQSSLADRIIQIKNFLVYEMPSEPHTYASVGPVSRVLDAPHLTPYFRTWLFFQITHSGVHCCINHPFIIFIKARQNKSRIPLTFLQKAHKDSLIYASWVAKSLSDMENTDLDVLDPFLAFLVGIAASIHLEHSLSTNNSIASSATQKLETCRTYLVSVARIWPKVEKRIVALDALRSRVGGRSALHYVEDEYDGAVPVRSMRHVSLSAIDEQLMWTLFDSSHEPSPNSSGPVNRSSGLGAEEFDHPFNDPVPQSRTEDAAIQSEPTLGLPPDIDLTVDWSDWSLLGLPWLAYFPSDAACL</sequence>